<protein>
    <submittedName>
        <fullName evidence="3">Uncharacterized protein</fullName>
    </submittedName>
</protein>
<dbReference type="GeneID" id="85166298"/>
<feature type="region of interest" description="Disordered" evidence="1">
    <location>
        <begin position="1"/>
        <end position="27"/>
    </location>
</feature>
<evidence type="ECO:0000256" key="1">
    <source>
        <dbReference type="SAM" id="MobiDB-lite"/>
    </source>
</evidence>
<evidence type="ECO:0000313" key="4">
    <source>
        <dbReference type="Proteomes" id="UP000029033"/>
    </source>
</evidence>
<dbReference type="OrthoDB" id="3240362at2"/>
<organism evidence="3 4">
    <name type="scientific">Bifidobacterium scardovii</name>
    <dbReference type="NCBI Taxonomy" id="158787"/>
    <lineage>
        <taxon>Bacteria</taxon>
        <taxon>Bacillati</taxon>
        <taxon>Actinomycetota</taxon>
        <taxon>Actinomycetes</taxon>
        <taxon>Bifidobacteriales</taxon>
        <taxon>Bifidobacteriaceae</taxon>
        <taxon>Bifidobacterium</taxon>
    </lineage>
</organism>
<dbReference type="AlphaFoldDB" id="A0A087DCM5"/>
<comment type="caution">
    <text evidence="3">The sequence shown here is derived from an EMBL/GenBank/DDBJ whole genome shotgun (WGS) entry which is preliminary data.</text>
</comment>
<keyword evidence="2" id="KW-1133">Transmembrane helix</keyword>
<accession>A0A087DCM5</accession>
<dbReference type="STRING" id="158787.BSCA_1790"/>
<proteinExistence type="predicted"/>
<dbReference type="RefSeq" id="WP_033518793.1">
    <property type="nucleotide sequence ID" value="NZ_CAJPMS010000026.1"/>
</dbReference>
<evidence type="ECO:0000313" key="3">
    <source>
        <dbReference type="EMBL" id="KFI93275.1"/>
    </source>
</evidence>
<evidence type="ECO:0000256" key="2">
    <source>
        <dbReference type="SAM" id="Phobius"/>
    </source>
</evidence>
<sequence length="152" mass="16243">MAGRGRTVRSNAVPAAGRPRKQPDISTRPELHVVEGTRAGRDAMPGGFARLVTWTRSRSTSLMHIVAAALFLTATLIGALLLRTQMVQNAFEAAAIQSHINTLSQDVEEDQAKLDALISSLPSKAEDMGMVTQQGSVSIDLNGYQDDKGGTQ</sequence>
<feature type="transmembrane region" description="Helical" evidence="2">
    <location>
        <begin position="62"/>
        <end position="82"/>
    </location>
</feature>
<keyword evidence="4" id="KW-1185">Reference proteome</keyword>
<gene>
    <name evidence="3" type="ORF">BSCA_1790</name>
</gene>
<dbReference type="Proteomes" id="UP000029033">
    <property type="component" value="Unassembled WGS sequence"/>
</dbReference>
<keyword evidence="2" id="KW-0472">Membrane</keyword>
<dbReference type="EMBL" id="JGZO01000013">
    <property type="protein sequence ID" value="KFI93275.1"/>
    <property type="molecule type" value="Genomic_DNA"/>
</dbReference>
<reference evidence="3 4" key="1">
    <citation type="submission" date="2014-03" db="EMBL/GenBank/DDBJ databases">
        <title>Genomics of Bifidobacteria.</title>
        <authorList>
            <person name="Ventura M."/>
            <person name="Milani C."/>
            <person name="Lugli G.A."/>
        </authorList>
    </citation>
    <scope>NUCLEOTIDE SEQUENCE [LARGE SCALE GENOMIC DNA]</scope>
    <source>
        <strain evidence="3 4">LMG 21589</strain>
    </source>
</reference>
<dbReference type="eggNOG" id="COG2919">
    <property type="taxonomic scope" value="Bacteria"/>
</dbReference>
<keyword evidence="2" id="KW-0812">Transmembrane</keyword>
<name>A0A087DCM5_9BIFI</name>